<feature type="transmembrane region" description="Helical" evidence="1">
    <location>
        <begin position="138"/>
        <end position="159"/>
    </location>
</feature>
<feature type="transmembrane region" description="Helical" evidence="1">
    <location>
        <begin position="165"/>
        <end position="181"/>
    </location>
</feature>
<dbReference type="Proteomes" id="UP000253517">
    <property type="component" value="Unassembled WGS sequence"/>
</dbReference>
<keyword evidence="1" id="KW-1133">Transmembrane helix</keyword>
<evidence type="ECO:0000256" key="1">
    <source>
        <dbReference type="SAM" id="Phobius"/>
    </source>
</evidence>
<evidence type="ECO:0000313" key="4">
    <source>
        <dbReference type="Proteomes" id="UP000253517"/>
    </source>
</evidence>
<dbReference type="Pfam" id="PF01569">
    <property type="entry name" value="PAP2"/>
    <property type="match status" value="1"/>
</dbReference>
<feature type="transmembrane region" description="Helical" evidence="1">
    <location>
        <begin position="59"/>
        <end position="81"/>
    </location>
</feature>
<protein>
    <submittedName>
        <fullName evidence="3">Undecaprenyl-diphosphatase</fullName>
    </submittedName>
</protein>
<evidence type="ECO:0000259" key="2">
    <source>
        <dbReference type="SMART" id="SM00014"/>
    </source>
</evidence>
<sequence length="189" mass="21453">MSDFWTWFIENDTNLLLYINGTGSERMDAFWLLVTGRWTWMPLYGFLLWWVWKKSGRRGLVGVLVLLAIGLVLSDAGSVWVFKNTIKRLRPCHVEELQEVLRLPAGCGGLYGFISSHAANSFMLAGMFSALVFRRNKLLPLLLVVWATFVSYSRMYLGVHYPTDVLFGAVYGGSIGLFLGLRGRHLINL</sequence>
<organism evidence="3 4">
    <name type="scientific">Schleiferia thermophila</name>
    <dbReference type="NCBI Taxonomy" id="884107"/>
    <lineage>
        <taxon>Bacteria</taxon>
        <taxon>Pseudomonadati</taxon>
        <taxon>Bacteroidota</taxon>
        <taxon>Flavobacteriia</taxon>
        <taxon>Flavobacteriales</taxon>
        <taxon>Schleiferiaceae</taxon>
        <taxon>Schleiferia</taxon>
    </lineage>
</organism>
<dbReference type="Gene3D" id="1.20.144.10">
    <property type="entry name" value="Phosphatidic acid phosphatase type 2/haloperoxidase"/>
    <property type="match status" value="1"/>
</dbReference>
<feature type="transmembrane region" description="Helical" evidence="1">
    <location>
        <begin position="110"/>
        <end position="131"/>
    </location>
</feature>
<comment type="caution">
    <text evidence="3">The sequence shown here is derived from an EMBL/GenBank/DDBJ whole genome shotgun (WGS) entry which is preliminary data.</text>
</comment>
<dbReference type="RefSeq" id="WP_037360875.1">
    <property type="nucleotide sequence ID" value="NZ_BHZF01000001.1"/>
</dbReference>
<feature type="transmembrane region" description="Helical" evidence="1">
    <location>
        <begin position="29"/>
        <end position="52"/>
    </location>
</feature>
<proteinExistence type="predicted"/>
<gene>
    <name evidence="3" type="ORF">DES35_101398</name>
</gene>
<dbReference type="AlphaFoldDB" id="A0A369A9P0"/>
<keyword evidence="1" id="KW-0472">Membrane</keyword>
<accession>A0A369A9P0</accession>
<keyword evidence="4" id="KW-1185">Reference proteome</keyword>
<dbReference type="InterPro" id="IPR036938">
    <property type="entry name" value="PAP2/HPO_sf"/>
</dbReference>
<evidence type="ECO:0000313" key="3">
    <source>
        <dbReference type="EMBL" id="RCX05118.1"/>
    </source>
</evidence>
<name>A0A369A9P0_9FLAO</name>
<dbReference type="SMART" id="SM00014">
    <property type="entry name" value="acidPPc"/>
    <property type="match status" value="1"/>
</dbReference>
<dbReference type="PANTHER" id="PTHR14969">
    <property type="entry name" value="SPHINGOSINE-1-PHOSPHATE PHOSPHOHYDROLASE"/>
    <property type="match status" value="1"/>
</dbReference>
<dbReference type="EMBL" id="QPJS01000001">
    <property type="protein sequence ID" value="RCX05118.1"/>
    <property type="molecule type" value="Genomic_DNA"/>
</dbReference>
<dbReference type="InterPro" id="IPR000326">
    <property type="entry name" value="PAP2/HPO"/>
</dbReference>
<dbReference type="PANTHER" id="PTHR14969:SF13">
    <property type="entry name" value="AT30094P"/>
    <property type="match status" value="1"/>
</dbReference>
<dbReference type="SUPFAM" id="SSF48317">
    <property type="entry name" value="Acid phosphatase/Vanadium-dependent haloperoxidase"/>
    <property type="match status" value="1"/>
</dbReference>
<keyword evidence="1" id="KW-0812">Transmembrane</keyword>
<feature type="domain" description="Phosphatidic acid phosphatase type 2/haloperoxidase" evidence="2">
    <location>
        <begin position="64"/>
        <end position="180"/>
    </location>
</feature>
<reference evidence="3 4" key="1">
    <citation type="submission" date="2018-07" db="EMBL/GenBank/DDBJ databases">
        <title>Genomic Encyclopedia of Type Strains, Phase IV (KMG-IV): sequencing the most valuable type-strain genomes for metagenomic binning, comparative biology and taxonomic classification.</title>
        <authorList>
            <person name="Goeker M."/>
        </authorList>
    </citation>
    <scope>NUCLEOTIDE SEQUENCE [LARGE SCALE GENOMIC DNA]</scope>
    <source>
        <strain evidence="3 4">DSM 21410</strain>
    </source>
</reference>